<accession>A0A6C0FU07</accession>
<dbReference type="KEGG" id="plyc:GXP70_02510"/>
<proteinExistence type="predicted"/>
<keyword evidence="2" id="KW-1185">Reference proteome</keyword>
<evidence type="ECO:0000313" key="2">
    <source>
        <dbReference type="Proteomes" id="UP000476064"/>
    </source>
</evidence>
<reference evidence="1 2" key="1">
    <citation type="submission" date="2020-01" db="EMBL/GenBank/DDBJ databases">
        <title>Paenibacillus sp. nov., isolated from tomato rhizosphere.</title>
        <authorList>
            <person name="Weon H.-Y."/>
            <person name="Lee S.A."/>
        </authorList>
    </citation>
    <scope>NUCLEOTIDE SEQUENCE [LARGE SCALE GENOMIC DNA]</scope>
    <source>
        <strain evidence="1 2">12200R-189</strain>
    </source>
</reference>
<evidence type="ECO:0000313" key="1">
    <source>
        <dbReference type="EMBL" id="QHT58941.1"/>
    </source>
</evidence>
<protein>
    <submittedName>
        <fullName evidence="1">Uncharacterized protein</fullName>
    </submittedName>
</protein>
<dbReference type="Proteomes" id="UP000476064">
    <property type="component" value="Chromosome"/>
</dbReference>
<dbReference type="RefSeq" id="WP_162355009.1">
    <property type="nucleotide sequence ID" value="NZ_CP048209.1"/>
</dbReference>
<gene>
    <name evidence="1" type="ORF">GXP70_02510</name>
</gene>
<organism evidence="1 2">
    <name type="scientific">Paenibacillus lycopersici</name>
    <dbReference type="NCBI Taxonomy" id="2704462"/>
    <lineage>
        <taxon>Bacteria</taxon>
        <taxon>Bacillati</taxon>
        <taxon>Bacillota</taxon>
        <taxon>Bacilli</taxon>
        <taxon>Bacillales</taxon>
        <taxon>Paenibacillaceae</taxon>
        <taxon>Paenibacillus</taxon>
    </lineage>
</organism>
<dbReference type="AlphaFoldDB" id="A0A6C0FU07"/>
<name>A0A6C0FU07_9BACL</name>
<dbReference type="EMBL" id="CP048209">
    <property type="protein sequence ID" value="QHT58941.1"/>
    <property type="molecule type" value="Genomic_DNA"/>
</dbReference>
<sequence>MGNGEEPGTFSSARANRMVGFFDFVFILFPCNCMHENAPFIRKRRRNGHPEILQLGNEALNEAEEMNHRASGVFRRCLIPE</sequence>